<proteinExistence type="predicted"/>
<name>A0A819DUH7_9BILA</name>
<dbReference type="InterPro" id="IPR041577">
    <property type="entry name" value="RT_RNaseH_2"/>
</dbReference>
<dbReference type="InterPro" id="IPR021109">
    <property type="entry name" value="Peptidase_aspartic_dom_sf"/>
</dbReference>
<protein>
    <recommendedName>
        <fullName evidence="6">Integrase zinc-binding domain-containing protein</fullName>
    </recommendedName>
</protein>
<evidence type="ECO:0008006" key="6">
    <source>
        <dbReference type="Google" id="ProtNLM"/>
    </source>
</evidence>
<feature type="region of interest" description="Disordered" evidence="1">
    <location>
        <begin position="45"/>
        <end position="66"/>
    </location>
</feature>
<feature type="domain" description="Reverse transcriptase/retrotransposon-derived protein RNase H-like" evidence="2">
    <location>
        <begin position="610"/>
        <end position="665"/>
    </location>
</feature>
<dbReference type="AlphaFoldDB" id="A0A819DUH7"/>
<evidence type="ECO:0000313" key="5">
    <source>
        <dbReference type="Proteomes" id="UP000663874"/>
    </source>
</evidence>
<feature type="compositionally biased region" description="Low complexity" evidence="1">
    <location>
        <begin position="602"/>
        <end position="617"/>
    </location>
</feature>
<accession>A0A819DUH7</accession>
<dbReference type="Proteomes" id="UP000663874">
    <property type="component" value="Unassembled WGS sequence"/>
</dbReference>
<sequence length="791" mass="88505">MQKSESLGSLNLPTNSENLILTSTFNPASKPSSFSKMTRRMDIIPTPNRPDKLLPSTKTQSCSNEDSSVMNTVIATESNTAFEDDHVLCDNRQDTSVIPNLIHNQSHQKDHTSDEQEDDNLFDTFICENFVPFSGAEPINQWLDETDALFHRFKISRKLRFQAIPLLVQGDAKRKYIKNRHAIKSFDDFYEFLLTHFDSTPVTVSTSKPSQTNHKVEFAKESMCISNITTDSKLNVANITDATQLSQPSVSSYSKLAIDDTTTTSGDVSDSNLSGNTSTINRLPSDPVITDLRKAIVADFIRNPKIFRGNKDDVTKCTNSNYRSIPRTSFRAYQGSSNYTSDPNYVSKQNRTQASNSNYYYQSPRHSLSTNKYNDNTGSRKQKNIQPHKSFAQPDNKATSRSVNAVFTSTLPPNHDDNLDSLSTVVCHLSDGIASFNVLGSVDLSVEFNNFFTPIKAYIAQHLCTDMIIGMDYINKYNMNINVQKQMVTIQLHNHHIVVPIVNVTKSIRIPVISSTTVLLSSNSTRKIPVAIPISSISLPFIPASSFKTYVLVDNKNKHLNFQNYRSDLILYNTKRFPKVIRKGTCLGRTGMTPVSNDLTINSDSSNRSSKLSNNNNDLPVVLTTDASDIGIGGVLQQEVNGQLRNLYYHSQVITPCQRKYKQFDDIFDIEYGLASKSRSILSSATSDNDTKNLTSDSTVSSTNPNVLAAMTLRPPLYLPSSMINSLLKACHDDPLTGAHFSTDRMYYKIRPHFWWPNRAKRYGHLRSIPPPEGPFALIGIDFCGPLPRTP</sequence>
<dbReference type="InterPro" id="IPR043502">
    <property type="entry name" value="DNA/RNA_pol_sf"/>
</dbReference>
<feature type="compositionally biased region" description="Polar residues" evidence="1">
    <location>
        <begin position="56"/>
        <end position="66"/>
    </location>
</feature>
<organism evidence="4 5">
    <name type="scientific">Rotaria sordida</name>
    <dbReference type="NCBI Taxonomy" id="392033"/>
    <lineage>
        <taxon>Eukaryota</taxon>
        <taxon>Metazoa</taxon>
        <taxon>Spiralia</taxon>
        <taxon>Gnathifera</taxon>
        <taxon>Rotifera</taxon>
        <taxon>Eurotatoria</taxon>
        <taxon>Bdelloidea</taxon>
        <taxon>Philodinida</taxon>
        <taxon>Philodinidae</taxon>
        <taxon>Rotaria</taxon>
    </lineage>
</organism>
<comment type="caution">
    <text evidence="4">The sequence shown here is derived from an EMBL/GenBank/DDBJ whole genome shotgun (WGS) entry which is preliminary data.</text>
</comment>
<evidence type="ECO:0000313" key="4">
    <source>
        <dbReference type="EMBL" id="CAF3838112.1"/>
    </source>
</evidence>
<evidence type="ECO:0000259" key="3">
    <source>
        <dbReference type="Pfam" id="PF17921"/>
    </source>
</evidence>
<feature type="domain" description="Integrase zinc-binding" evidence="3">
    <location>
        <begin position="720"/>
        <end position="758"/>
    </location>
</feature>
<gene>
    <name evidence="4" type="ORF">FNK824_LOCUS17173</name>
</gene>
<evidence type="ECO:0000256" key="1">
    <source>
        <dbReference type="SAM" id="MobiDB-lite"/>
    </source>
</evidence>
<evidence type="ECO:0000259" key="2">
    <source>
        <dbReference type="Pfam" id="PF17919"/>
    </source>
</evidence>
<dbReference type="Pfam" id="PF17921">
    <property type="entry name" value="Integrase_H2C2"/>
    <property type="match status" value="1"/>
</dbReference>
<dbReference type="InterPro" id="IPR041588">
    <property type="entry name" value="Integrase_H2C2"/>
</dbReference>
<dbReference type="Gene3D" id="1.10.340.70">
    <property type="match status" value="1"/>
</dbReference>
<reference evidence="4" key="1">
    <citation type="submission" date="2021-02" db="EMBL/GenBank/DDBJ databases">
        <authorList>
            <person name="Nowell W R."/>
        </authorList>
    </citation>
    <scope>NUCLEOTIDE SEQUENCE</scope>
</reference>
<dbReference type="EMBL" id="CAJOBE010002695">
    <property type="protein sequence ID" value="CAF3838112.1"/>
    <property type="molecule type" value="Genomic_DNA"/>
</dbReference>
<dbReference type="Gene3D" id="2.40.70.10">
    <property type="entry name" value="Acid Proteases"/>
    <property type="match status" value="1"/>
</dbReference>
<dbReference type="SUPFAM" id="SSF56672">
    <property type="entry name" value="DNA/RNA polymerases"/>
    <property type="match status" value="1"/>
</dbReference>
<feature type="compositionally biased region" description="Polar residues" evidence="1">
    <location>
        <begin position="357"/>
        <end position="387"/>
    </location>
</feature>
<dbReference type="Pfam" id="PF17919">
    <property type="entry name" value="RT_RNaseH_2"/>
    <property type="match status" value="1"/>
</dbReference>
<feature type="region of interest" description="Disordered" evidence="1">
    <location>
        <begin position="597"/>
        <end position="617"/>
    </location>
</feature>
<feature type="non-terminal residue" evidence="4">
    <location>
        <position position="791"/>
    </location>
</feature>
<feature type="region of interest" description="Disordered" evidence="1">
    <location>
        <begin position="357"/>
        <end position="400"/>
    </location>
</feature>